<name>A0A839QVT9_9MICO</name>
<dbReference type="RefSeq" id="WP_183377148.1">
    <property type="nucleotide sequence ID" value="NZ_CBCSFZ010000059.1"/>
</dbReference>
<dbReference type="PROSITE" id="PS51318">
    <property type="entry name" value="TAT"/>
    <property type="match status" value="1"/>
</dbReference>
<keyword evidence="2" id="KW-0812">Transmembrane</keyword>
<feature type="compositionally biased region" description="Low complexity" evidence="1">
    <location>
        <begin position="300"/>
        <end position="321"/>
    </location>
</feature>
<proteinExistence type="predicted"/>
<comment type="caution">
    <text evidence="3">The sequence shown here is derived from an EMBL/GenBank/DDBJ whole genome shotgun (WGS) entry which is preliminary data.</text>
</comment>
<dbReference type="NCBIfam" id="NF038134">
    <property type="entry name" value="choice_anch_M"/>
    <property type="match status" value="1"/>
</dbReference>
<feature type="transmembrane region" description="Helical" evidence="2">
    <location>
        <begin position="328"/>
        <end position="349"/>
    </location>
</feature>
<accession>A0A839QVT9</accession>
<evidence type="ECO:0000313" key="3">
    <source>
        <dbReference type="EMBL" id="MBB3023825.1"/>
    </source>
</evidence>
<evidence type="ECO:0000256" key="2">
    <source>
        <dbReference type="SAM" id="Phobius"/>
    </source>
</evidence>
<feature type="compositionally biased region" description="Low complexity" evidence="1">
    <location>
        <begin position="53"/>
        <end position="69"/>
    </location>
</feature>
<evidence type="ECO:0000256" key="1">
    <source>
        <dbReference type="SAM" id="MobiDB-lite"/>
    </source>
</evidence>
<dbReference type="AlphaFoldDB" id="A0A839QVT9"/>
<feature type="region of interest" description="Disordered" evidence="1">
    <location>
        <begin position="53"/>
        <end position="88"/>
    </location>
</feature>
<evidence type="ECO:0000313" key="4">
    <source>
        <dbReference type="Proteomes" id="UP000568050"/>
    </source>
</evidence>
<feature type="region of interest" description="Disordered" evidence="1">
    <location>
        <begin position="279"/>
        <end position="321"/>
    </location>
</feature>
<keyword evidence="4" id="KW-1185">Reference proteome</keyword>
<gene>
    <name evidence="3" type="ORF">FHX50_002128</name>
</gene>
<dbReference type="NCBIfam" id="TIGR03769">
    <property type="entry name" value="P_ac_wall_RPT"/>
    <property type="match status" value="1"/>
</dbReference>
<dbReference type="EMBL" id="JACHWP010000013">
    <property type="protein sequence ID" value="MBB3023825.1"/>
    <property type="molecule type" value="Genomic_DNA"/>
</dbReference>
<reference evidence="3 4" key="1">
    <citation type="submission" date="2020-08" db="EMBL/GenBank/DDBJ databases">
        <title>Sequencing the genomes of 1000 actinobacteria strains.</title>
        <authorList>
            <person name="Klenk H.-P."/>
        </authorList>
    </citation>
    <scope>NUCLEOTIDE SEQUENCE [LARGE SCALE GENOMIC DNA]</scope>
    <source>
        <strain evidence="3 4">DSM 23040</strain>
    </source>
</reference>
<dbReference type="InterPro" id="IPR022435">
    <property type="entry name" value="Surface-anchored_actinobac"/>
</dbReference>
<dbReference type="InterPro" id="IPR006311">
    <property type="entry name" value="TAT_signal"/>
</dbReference>
<keyword evidence="2" id="KW-1133">Transmembrane helix</keyword>
<keyword evidence="2" id="KW-0472">Membrane</keyword>
<sequence length="370" mass="36895">MTSTPPPARPAASAPLPRRALIVARTAPSRRALLAAALVSPLCVAAAASAPASAATPDPSADPSADPALDQTVTSDEQAVHGEPADLSVGHVDIGPRIVDGQWVLAARDDHASPPVWRDLNDAVLVVPDAAQLPVPDGEEYAFLGAQAGEKVWTIPQTEIPGVMWLGWNTQDPAVVQEAPDGITLRFTGIQGPGRLTLFLQPGNFAPPQLLVDGEKLAGGAAQDVFVETNTHTHANWVFTKPGAYTVGVEVLPGRPDSGADPVAAGVLRFAVGDATAPQTAREAAAPEGAAGAAGGSTGADGSAASDGSSAGPAAGGSESDGSASLPWMIGGGLGGTALLGAGAAAFVAKRRRAAEQAAFAGADTPGEAQ</sequence>
<organism evidence="3 4">
    <name type="scientific">Helcobacillus massiliensis</name>
    <dbReference type="NCBI Taxonomy" id="521392"/>
    <lineage>
        <taxon>Bacteria</taxon>
        <taxon>Bacillati</taxon>
        <taxon>Actinomycetota</taxon>
        <taxon>Actinomycetes</taxon>
        <taxon>Micrococcales</taxon>
        <taxon>Dermabacteraceae</taxon>
        <taxon>Helcobacillus</taxon>
    </lineage>
</organism>
<feature type="compositionally biased region" description="Low complexity" evidence="1">
    <location>
        <begin position="279"/>
        <end position="291"/>
    </location>
</feature>
<dbReference type="Proteomes" id="UP000568050">
    <property type="component" value="Unassembled WGS sequence"/>
</dbReference>
<protein>
    <submittedName>
        <fullName evidence="3">Surface-anchored protein</fullName>
    </submittedName>
</protein>